<evidence type="ECO:0000256" key="2">
    <source>
        <dbReference type="ARBA" id="ARBA00022525"/>
    </source>
</evidence>
<dbReference type="InterPro" id="IPR051417">
    <property type="entry name" value="SDr/BOS_complex"/>
</dbReference>
<dbReference type="InterPro" id="IPR033764">
    <property type="entry name" value="Sdr_B"/>
</dbReference>
<keyword evidence="2" id="KW-0964">Secreted</keyword>
<evidence type="ECO:0000259" key="5">
    <source>
        <dbReference type="Pfam" id="PF17210"/>
    </source>
</evidence>
<dbReference type="Pfam" id="PF17210">
    <property type="entry name" value="SdrD_B"/>
    <property type="match status" value="3"/>
</dbReference>
<evidence type="ECO:0000313" key="6">
    <source>
        <dbReference type="EMBL" id="GAG08166.1"/>
    </source>
</evidence>
<feature type="region of interest" description="Disordered" evidence="4">
    <location>
        <begin position="1"/>
        <end position="24"/>
    </location>
</feature>
<evidence type="ECO:0000256" key="3">
    <source>
        <dbReference type="ARBA" id="ARBA00022729"/>
    </source>
</evidence>
<organism evidence="6">
    <name type="scientific">marine sediment metagenome</name>
    <dbReference type="NCBI Taxonomy" id="412755"/>
    <lineage>
        <taxon>unclassified sequences</taxon>
        <taxon>metagenomes</taxon>
        <taxon>ecological metagenomes</taxon>
    </lineage>
</organism>
<feature type="non-terminal residue" evidence="6">
    <location>
        <position position="1"/>
    </location>
</feature>
<reference evidence="6" key="1">
    <citation type="journal article" date="2014" name="Front. Microbiol.">
        <title>High frequency of phylogenetically diverse reductive dehalogenase-homologous genes in deep subseafloor sedimentary metagenomes.</title>
        <authorList>
            <person name="Kawai M."/>
            <person name="Futagami T."/>
            <person name="Toyoda A."/>
            <person name="Takaki Y."/>
            <person name="Nishi S."/>
            <person name="Hori S."/>
            <person name="Arai W."/>
            <person name="Tsubouchi T."/>
            <person name="Morono Y."/>
            <person name="Uchiyama I."/>
            <person name="Ito T."/>
            <person name="Fujiyama A."/>
            <person name="Inagaki F."/>
            <person name="Takami H."/>
        </authorList>
    </citation>
    <scope>NUCLEOTIDE SEQUENCE</scope>
    <source>
        <strain evidence="6">Expedition CK06-06</strain>
    </source>
</reference>
<comment type="caution">
    <text evidence="6">The sequence shown here is derived from an EMBL/GenBank/DDBJ whole genome shotgun (WGS) entry which is preliminary data.</text>
</comment>
<protein>
    <recommendedName>
        <fullName evidence="5">SD-repeat containing protein B domain-containing protein</fullName>
    </recommendedName>
</protein>
<dbReference type="PANTHER" id="PTHR23303">
    <property type="entry name" value="CARBOXYPEPTIDASE REGULATORY REGION-CONTAINING"/>
    <property type="match status" value="1"/>
</dbReference>
<keyword evidence="3" id="KW-0732">Signal</keyword>
<feature type="domain" description="SD-repeat containing protein B" evidence="5">
    <location>
        <begin position="1"/>
        <end position="88"/>
    </location>
</feature>
<comment type="subcellular location">
    <subcellularLocation>
        <location evidence="1">Secreted</location>
    </subcellularLocation>
</comment>
<feature type="compositionally biased region" description="Low complexity" evidence="4">
    <location>
        <begin position="9"/>
        <end position="24"/>
    </location>
</feature>
<feature type="non-terminal residue" evidence="6">
    <location>
        <position position="270"/>
    </location>
</feature>
<gene>
    <name evidence="6" type="ORF">S01H1_36890</name>
</gene>
<dbReference type="InterPro" id="IPR013783">
    <property type="entry name" value="Ig-like_fold"/>
</dbReference>
<dbReference type="EMBL" id="BARS01023148">
    <property type="protein sequence ID" value="GAG08166.1"/>
    <property type="molecule type" value="Genomic_DNA"/>
</dbReference>
<dbReference type="AlphaFoldDB" id="X0W653"/>
<accession>X0W653</accession>
<feature type="compositionally biased region" description="Polar residues" evidence="4">
    <location>
        <begin position="61"/>
        <end position="70"/>
    </location>
</feature>
<evidence type="ECO:0000256" key="4">
    <source>
        <dbReference type="SAM" id="MobiDB-lite"/>
    </source>
</evidence>
<dbReference type="GO" id="GO:0005576">
    <property type="term" value="C:extracellular region"/>
    <property type="evidence" value="ECO:0007669"/>
    <property type="project" value="UniProtKB-SubCell"/>
</dbReference>
<dbReference type="Gene3D" id="2.60.40.10">
    <property type="entry name" value="Immunoglobulins"/>
    <property type="match status" value="3"/>
</dbReference>
<proteinExistence type="predicted"/>
<sequence length="270" mass="27089">SGVTVNLFTSGGAPSGSTTTDASGSYTFTNLAAGDYYVEFVPPSGYVFSPQDQGSDDNLDSDANPSTGQTANITLSADEADPSWDAGMYQVSSIGNFVWEDANGDGIQNDGGSSGISGVTVNLFTSGGAPSGSTTTGAGGSYSFEDVAPGTYYVVFVAPGGYDFTLQNQGDDALDSDANPSTGRTANFTLGAGEVEDDVDAGLYRPATIGDFVWEDANGDGIQNDGGSSGIVGVTVNLFTSGGSPSGSTATGAGGSYSFDDVAPGTYYVK</sequence>
<feature type="region of interest" description="Disordered" evidence="4">
    <location>
        <begin position="47"/>
        <end position="70"/>
    </location>
</feature>
<dbReference type="PANTHER" id="PTHR23303:SF15">
    <property type="entry name" value="COLOSSIN-A"/>
    <property type="match status" value="1"/>
</dbReference>
<feature type="domain" description="SD-repeat containing protein B" evidence="5">
    <location>
        <begin position="93"/>
        <end position="203"/>
    </location>
</feature>
<name>X0W653_9ZZZZ</name>
<dbReference type="SUPFAM" id="SSF117074">
    <property type="entry name" value="Hypothetical protein PA1324"/>
    <property type="match status" value="3"/>
</dbReference>
<feature type="domain" description="SD-repeat containing protein B" evidence="5">
    <location>
        <begin position="207"/>
        <end position="270"/>
    </location>
</feature>
<evidence type="ECO:0000256" key="1">
    <source>
        <dbReference type="ARBA" id="ARBA00004613"/>
    </source>
</evidence>